<name>A0A2J6T8U4_9HELO</name>
<comment type="caution">
    <text evidence="10">Lacks conserved residue(s) required for the propagation of feature annotation.</text>
</comment>
<dbReference type="Gene3D" id="2.60.120.180">
    <property type="match status" value="1"/>
</dbReference>
<proteinExistence type="inferred from homology"/>
<dbReference type="RefSeq" id="XP_024736361.1">
    <property type="nucleotide sequence ID" value="XM_024874870.1"/>
</dbReference>
<keyword evidence="8" id="KW-0326">Glycosidase</keyword>
<evidence type="ECO:0000256" key="4">
    <source>
        <dbReference type="ARBA" id="ARBA00012590"/>
    </source>
</evidence>
<evidence type="ECO:0000256" key="7">
    <source>
        <dbReference type="ARBA" id="ARBA00023277"/>
    </source>
</evidence>
<keyword evidence="9" id="KW-0624">Polysaccharide degradation</keyword>
<dbReference type="Proteomes" id="UP000235371">
    <property type="component" value="Unassembled WGS sequence"/>
</dbReference>
<accession>A0A2J6T8U4</accession>
<dbReference type="InParanoid" id="A0A2J6T8U4"/>
<evidence type="ECO:0000259" key="11">
    <source>
        <dbReference type="PROSITE" id="PS51761"/>
    </source>
</evidence>
<dbReference type="GO" id="GO:0031176">
    <property type="term" value="F:endo-1,4-beta-xylanase activity"/>
    <property type="evidence" value="ECO:0007669"/>
    <property type="project" value="UniProtKB-EC"/>
</dbReference>
<keyword evidence="7" id="KW-0119">Carbohydrate metabolism</keyword>
<keyword evidence="13" id="KW-1185">Reference proteome</keyword>
<dbReference type="InterPro" id="IPR001137">
    <property type="entry name" value="Glyco_hydro_11"/>
</dbReference>
<feature type="domain" description="GH11" evidence="11">
    <location>
        <begin position="1"/>
        <end position="88"/>
    </location>
</feature>
<evidence type="ECO:0000256" key="6">
    <source>
        <dbReference type="ARBA" id="ARBA00022801"/>
    </source>
</evidence>
<evidence type="ECO:0000256" key="8">
    <source>
        <dbReference type="ARBA" id="ARBA00023295"/>
    </source>
</evidence>
<evidence type="ECO:0000256" key="1">
    <source>
        <dbReference type="ARBA" id="ARBA00000681"/>
    </source>
</evidence>
<dbReference type="OrthoDB" id="2115822at2759"/>
<evidence type="ECO:0000256" key="9">
    <source>
        <dbReference type="ARBA" id="ARBA00023326"/>
    </source>
</evidence>
<organism evidence="12 13">
    <name type="scientific">Hyaloscypha bicolor E</name>
    <dbReference type="NCBI Taxonomy" id="1095630"/>
    <lineage>
        <taxon>Eukaryota</taxon>
        <taxon>Fungi</taxon>
        <taxon>Dikarya</taxon>
        <taxon>Ascomycota</taxon>
        <taxon>Pezizomycotina</taxon>
        <taxon>Leotiomycetes</taxon>
        <taxon>Helotiales</taxon>
        <taxon>Hyaloscyphaceae</taxon>
        <taxon>Hyaloscypha</taxon>
        <taxon>Hyaloscypha bicolor</taxon>
    </lineage>
</organism>
<dbReference type="InterPro" id="IPR013319">
    <property type="entry name" value="GH11/12"/>
</dbReference>
<evidence type="ECO:0000256" key="3">
    <source>
        <dbReference type="ARBA" id="ARBA00007792"/>
    </source>
</evidence>
<evidence type="ECO:0000256" key="2">
    <source>
        <dbReference type="ARBA" id="ARBA00004851"/>
    </source>
</evidence>
<protein>
    <recommendedName>
        <fullName evidence="4">endo-1,4-beta-xylanase</fullName>
        <ecNumber evidence="4">3.2.1.8</ecNumber>
    </recommendedName>
</protein>
<dbReference type="InterPro" id="IPR013320">
    <property type="entry name" value="ConA-like_dom_sf"/>
</dbReference>
<dbReference type="PANTHER" id="PTHR46828:SF2">
    <property type="entry name" value="ENDO-1,4-BETA-XYLANASE A-RELATED"/>
    <property type="match status" value="1"/>
</dbReference>
<evidence type="ECO:0000313" key="13">
    <source>
        <dbReference type="Proteomes" id="UP000235371"/>
    </source>
</evidence>
<sequence length="88" mass="9904">YDPYSTGTYKGIVTSDGFVYGTYLDVQTGASSIKCMVAFNQYWSIRQTTRTGGMVTTSNRFSAWEKLRLETGTFNYQIVAVEAFNQGR</sequence>
<feature type="non-terminal residue" evidence="12">
    <location>
        <position position="1"/>
    </location>
</feature>
<dbReference type="GeneID" id="36582950"/>
<dbReference type="InterPro" id="IPR033123">
    <property type="entry name" value="GH11_dom"/>
</dbReference>
<dbReference type="SUPFAM" id="SSF49899">
    <property type="entry name" value="Concanavalin A-like lectins/glucanases"/>
    <property type="match status" value="1"/>
</dbReference>
<comment type="similarity">
    <text evidence="3 10">Belongs to the glycosyl hydrolase 11 (cellulase G) family.</text>
</comment>
<keyword evidence="5" id="KW-0858">Xylan degradation</keyword>
<comment type="pathway">
    <text evidence="2">Glycan degradation; xylan degradation.</text>
</comment>
<gene>
    <name evidence="12" type="ORF">K444DRAFT_530064</name>
</gene>
<evidence type="ECO:0000313" key="12">
    <source>
        <dbReference type="EMBL" id="PMD59457.1"/>
    </source>
</evidence>
<dbReference type="EMBL" id="KZ613816">
    <property type="protein sequence ID" value="PMD59457.1"/>
    <property type="molecule type" value="Genomic_DNA"/>
</dbReference>
<keyword evidence="6 12" id="KW-0378">Hydrolase</keyword>
<dbReference type="UniPathway" id="UPA00114"/>
<dbReference type="GO" id="GO:0045493">
    <property type="term" value="P:xylan catabolic process"/>
    <property type="evidence" value="ECO:0007669"/>
    <property type="project" value="UniProtKB-UniPathway"/>
</dbReference>
<evidence type="ECO:0000256" key="10">
    <source>
        <dbReference type="PROSITE-ProRule" id="PRU01097"/>
    </source>
</evidence>
<dbReference type="Pfam" id="PF00457">
    <property type="entry name" value="Glyco_hydro_11"/>
    <property type="match status" value="1"/>
</dbReference>
<dbReference type="PROSITE" id="PS51761">
    <property type="entry name" value="GH11_3"/>
    <property type="match status" value="1"/>
</dbReference>
<evidence type="ECO:0000256" key="5">
    <source>
        <dbReference type="ARBA" id="ARBA00022651"/>
    </source>
</evidence>
<dbReference type="EC" id="3.2.1.8" evidence="4"/>
<dbReference type="PANTHER" id="PTHR46828">
    <property type="entry name" value="ENDO-1,4-BETA-XYLANASE A-RELATED"/>
    <property type="match status" value="1"/>
</dbReference>
<reference evidence="12 13" key="1">
    <citation type="submission" date="2016-04" db="EMBL/GenBank/DDBJ databases">
        <title>A degradative enzymes factory behind the ericoid mycorrhizal symbiosis.</title>
        <authorList>
            <consortium name="DOE Joint Genome Institute"/>
            <person name="Martino E."/>
            <person name="Morin E."/>
            <person name="Grelet G."/>
            <person name="Kuo A."/>
            <person name="Kohler A."/>
            <person name="Daghino S."/>
            <person name="Barry K."/>
            <person name="Choi C."/>
            <person name="Cichocki N."/>
            <person name="Clum A."/>
            <person name="Copeland A."/>
            <person name="Hainaut M."/>
            <person name="Haridas S."/>
            <person name="Labutti K."/>
            <person name="Lindquist E."/>
            <person name="Lipzen A."/>
            <person name="Khouja H.-R."/>
            <person name="Murat C."/>
            <person name="Ohm R."/>
            <person name="Olson A."/>
            <person name="Spatafora J."/>
            <person name="Veneault-Fourrey C."/>
            <person name="Henrissat B."/>
            <person name="Grigoriev I."/>
            <person name="Martin F."/>
            <person name="Perotto S."/>
        </authorList>
    </citation>
    <scope>NUCLEOTIDE SEQUENCE [LARGE SCALE GENOMIC DNA]</scope>
    <source>
        <strain evidence="12 13">E</strain>
    </source>
</reference>
<comment type="catalytic activity">
    <reaction evidence="1">
        <text>Endohydrolysis of (1-&gt;4)-beta-D-xylosidic linkages in xylans.</text>
        <dbReference type="EC" id="3.2.1.8"/>
    </reaction>
</comment>
<dbReference type="AlphaFoldDB" id="A0A2J6T8U4"/>